<proteinExistence type="predicted"/>
<keyword evidence="1" id="KW-0472">Membrane</keyword>
<name>A0A6C0M4R0_9ZZZZ</name>
<feature type="transmembrane region" description="Helical" evidence="1">
    <location>
        <begin position="6"/>
        <end position="23"/>
    </location>
</feature>
<protein>
    <submittedName>
        <fullName evidence="2">Uncharacterized protein</fullName>
    </submittedName>
</protein>
<keyword evidence="1" id="KW-0812">Transmembrane</keyword>
<reference evidence="2" key="1">
    <citation type="journal article" date="2020" name="Nature">
        <title>Giant virus diversity and host interactions through global metagenomics.</title>
        <authorList>
            <person name="Schulz F."/>
            <person name="Roux S."/>
            <person name="Paez-Espino D."/>
            <person name="Jungbluth S."/>
            <person name="Walsh D.A."/>
            <person name="Denef V.J."/>
            <person name="McMahon K.D."/>
            <person name="Konstantinidis K.T."/>
            <person name="Eloe-Fadrosh E.A."/>
            <person name="Kyrpides N.C."/>
            <person name="Woyke T."/>
        </authorList>
    </citation>
    <scope>NUCLEOTIDE SEQUENCE</scope>
    <source>
        <strain evidence="2">GVMAG-S-1035231-58</strain>
    </source>
</reference>
<sequence length="71" mass="7759">MIELHWVVGGLVTGLVLSTVFIPPTRIEKRVPTPTDPSTVYTTDTGCVRLTPVEVPCTTEPESFNLLASFK</sequence>
<keyword evidence="1" id="KW-1133">Transmembrane helix</keyword>
<accession>A0A6C0M4R0</accession>
<evidence type="ECO:0000256" key="1">
    <source>
        <dbReference type="SAM" id="Phobius"/>
    </source>
</evidence>
<organism evidence="2">
    <name type="scientific">viral metagenome</name>
    <dbReference type="NCBI Taxonomy" id="1070528"/>
    <lineage>
        <taxon>unclassified sequences</taxon>
        <taxon>metagenomes</taxon>
        <taxon>organismal metagenomes</taxon>
    </lineage>
</organism>
<evidence type="ECO:0000313" key="2">
    <source>
        <dbReference type="EMBL" id="QHU36432.1"/>
    </source>
</evidence>
<dbReference type="AlphaFoldDB" id="A0A6C0M4R0"/>
<dbReference type="EMBL" id="MN740639">
    <property type="protein sequence ID" value="QHU36432.1"/>
    <property type="molecule type" value="Genomic_DNA"/>
</dbReference>